<name>A0ABN8ZXG3_RANTA</name>
<sequence length="205" mass="21671">MAAARLPRLRRRRREGERENMAPSLCVCMCVSVCARVSVREFSADAAGGGNSRGSGLAAPQAAPGAGASARGRAPGARGEARSVRSFPPRSPLICLCVDPDPPAPGRGDPAAARAEELPEALSPPRRCPGLTLREAQSRPVPVRLSLAPALSLWSSMYCNGCESGSQTQPPHSLRSVTLLSSQRRAYWLPPTHGARSLARYLPLS</sequence>
<organism evidence="2 3">
    <name type="scientific">Rangifer tarandus platyrhynchus</name>
    <name type="common">Svalbard reindeer</name>
    <dbReference type="NCBI Taxonomy" id="3082113"/>
    <lineage>
        <taxon>Eukaryota</taxon>
        <taxon>Metazoa</taxon>
        <taxon>Chordata</taxon>
        <taxon>Craniata</taxon>
        <taxon>Vertebrata</taxon>
        <taxon>Euteleostomi</taxon>
        <taxon>Mammalia</taxon>
        <taxon>Eutheria</taxon>
        <taxon>Laurasiatheria</taxon>
        <taxon>Artiodactyla</taxon>
        <taxon>Ruminantia</taxon>
        <taxon>Pecora</taxon>
        <taxon>Cervidae</taxon>
        <taxon>Odocoileinae</taxon>
        <taxon>Rangifer</taxon>
    </lineage>
</organism>
<dbReference type="EMBL" id="OX459944">
    <property type="protein sequence ID" value="CAI9178652.1"/>
    <property type="molecule type" value="Genomic_DNA"/>
</dbReference>
<proteinExistence type="predicted"/>
<reference evidence="2" key="1">
    <citation type="submission" date="2023-04" db="EMBL/GenBank/DDBJ databases">
        <authorList>
            <consortium name="ELIXIR-Norway"/>
        </authorList>
    </citation>
    <scope>NUCLEOTIDE SEQUENCE [LARGE SCALE GENOMIC DNA]</scope>
</reference>
<feature type="region of interest" description="Disordered" evidence="1">
    <location>
        <begin position="46"/>
        <end position="86"/>
    </location>
</feature>
<dbReference type="Proteomes" id="UP001176941">
    <property type="component" value="Chromosome 8"/>
</dbReference>
<feature type="compositionally biased region" description="Low complexity" evidence="1">
    <location>
        <begin position="54"/>
        <end position="78"/>
    </location>
</feature>
<evidence type="ECO:0000313" key="2">
    <source>
        <dbReference type="EMBL" id="CAI9178652.1"/>
    </source>
</evidence>
<protein>
    <submittedName>
        <fullName evidence="2">Uncharacterized protein</fullName>
    </submittedName>
</protein>
<accession>A0ABN8ZXG3</accession>
<keyword evidence="3" id="KW-1185">Reference proteome</keyword>
<evidence type="ECO:0000313" key="3">
    <source>
        <dbReference type="Proteomes" id="UP001176941"/>
    </source>
</evidence>
<evidence type="ECO:0000256" key="1">
    <source>
        <dbReference type="SAM" id="MobiDB-lite"/>
    </source>
</evidence>
<feature type="region of interest" description="Disordered" evidence="1">
    <location>
        <begin position="105"/>
        <end position="128"/>
    </location>
</feature>
<gene>
    <name evidence="2" type="ORF">MRATA1EN1_LOCUS27614</name>
</gene>